<dbReference type="Pfam" id="PF02775">
    <property type="entry name" value="TPP_enzyme_C"/>
    <property type="match status" value="1"/>
</dbReference>
<keyword evidence="2 3" id="KW-0786">Thiamine pyrophosphate</keyword>
<evidence type="ECO:0000256" key="2">
    <source>
        <dbReference type="ARBA" id="ARBA00023052"/>
    </source>
</evidence>
<dbReference type="InterPro" id="IPR012000">
    <property type="entry name" value="Thiamin_PyroP_enz_cen_dom"/>
</dbReference>
<sequence length="600" mass="64425">MKLTGGQIVARALKEYGVEYVAGVPGHGIWSLFDAFLESGSQIPFIQVMHEQSAVHMADGYFRASGKPMACSTSIGPGATNTIIGLATCYTDSIPAFYVSGGPATHMKGHGVMQELERQQENAFPRITEQVTKRVYKVGRVDELPFIMHRAFNTMLSGRPGPVHVEVPMDLQTEAADVTIHPLASRMAIGVAYPDPVAVERAAALLLSAERPVIIAGGGAISANASEALLALAEKVGAAVSSTWNGKGAFPEDHPLSIGAVGQTGTACGNRITASADVVMSVGCRFTDWSASSYRKGASFSIPPGKLIHVDLDHHEIGKNYPTEVGIVADARATLEAMLALISDQQASRALSRRDRFHADVRKAKAEWEEMLAPRRDSNESPFTSQRPLGALRKVMDRSGIILAGSGNTQGAVKQTFPVYEPRTHLTSGSFSPMGWAVPAALGAKLAQPDRQVVAVVGDGDFMMSLPEMGTAVMNDIPAVFLVQNNRGYMSIRGGQRKFMGRHVGSEFNHHKGNGEPYTANIAEVAKNFGMEAWKVEDSADLEKTLKAALDSNAPALVEVTTSRDAAGPFVTGWWDFPSPAYYEKEQAEYAAGRELEQHM</sequence>
<dbReference type="SUPFAM" id="SSF52518">
    <property type="entry name" value="Thiamin diphosphate-binding fold (THDP-binding)"/>
    <property type="match status" value="2"/>
</dbReference>
<comment type="caution">
    <text evidence="7">The sequence shown here is derived from an EMBL/GenBank/DDBJ whole genome shotgun (WGS) entry which is preliminary data.</text>
</comment>
<evidence type="ECO:0000259" key="6">
    <source>
        <dbReference type="Pfam" id="PF02776"/>
    </source>
</evidence>
<proteinExistence type="inferred from homology"/>
<dbReference type="InterPro" id="IPR029035">
    <property type="entry name" value="DHS-like_NAD/FAD-binding_dom"/>
</dbReference>
<dbReference type="CDD" id="cd00568">
    <property type="entry name" value="TPP_enzymes"/>
    <property type="match status" value="1"/>
</dbReference>
<evidence type="ECO:0000259" key="4">
    <source>
        <dbReference type="Pfam" id="PF00205"/>
    </source>
</evidence>
<gene>
    <name evidence="7" type="ORF">ABID19_003127</name>
</gene>
<dbReference type="Proteomes" id="UP001549204">
    <property type="component" value="Unassembled WGS sequence"/>
</dbReference>
<keyword evidence="8" id="KW-1185">Reference proteome</keyword>
<dbReference type="Pfam" id="PF02776">
    <property type="entry name" value="TPP_enzyme_N"/>
    <property type="match status" value="1"/>
</dbReference>
<dbReference type="CDD" id="cd07035">
    <property type="entry name" value="TPP_PYR_POX_like"/>
    <property type="match status" value="1"/>
</dbReference>
<dbReference type="EC" id="2.2.1.6" evidence="7"/>
<dbReference type="Gene3D" id="3.40.50.1220">
    <property type="entry name" value="TPP-binding domain"/>
    <property type="match status" value="1"/>
</dbReference>
<dbReference type="PANTHER" id="PTHR18968">
    <property type="entry name" value="THIAMINE PYROPHOSPHATE ENZYMES"/>
    <property type="match status" value="1"/>
</dbReference>
<reference evidence="7 8" key="1">
    <citation type="submission" date="2024-06" db="EMBL/GenBank/DDBJ databases">
        <title>Genomic Encyclopedia of Type Strains, Phase IV (KMG-IV): sequencing the most valuable type-strain genomes for metagenomic binning, comparative biology and taxonomic classification.</title>
        <authorList>
            <person name="Goeker M."/>
        </authorList>
    </citation>
    <scope>NUCLEOTIDE SEQUENCE [LARGE SCALE GENOMIC DNA]</scope>
    <source>
        <strain evidence="7 8">DSM 100022</strain>
    </source>
</reference>
<feature type="domain" description="Thiamine pyrophosphate enzyme N-terminal TPP-binding" evidence="6">
    <location>
        <begin position="4"/>
        <end position="117"/>
    </location>
</feature>
<accession>A0ABV2GPL1</accession>
<organism evidence="7 8">
    <name type="scientific">Mesorhizobium robiniae</name>
    <dbReference type="NCBI Taxonomy" id="559315"/>
    <lineage>
        <taxon>Bacteria</taxon>
        <taxon>Pseudomonadati</taxon>
        <taxon>Pseudomonadota</taxon>
        <taxon>Alphaproteobacteria</taxon>
        <taxon>Hyphomicrobiales</taxon>
        <taxon>Phyllobacteriaceae</taxon>
        <taxon>Mesorhizobium</taxon>
    </lineage>
</organism>
<evidence type="ECO:0000256" key="3">
    <source>
        <dbReference type="RuleBase" id="RU362132"/>
    </source>
</evidence>
<dbReference type="Pfam" id="PF00205">
    <property type="entry name" value="TPP_enzyme_M"/>
    <property type="match status" value="1"/>
</dbReference>
<name>A0ABV2GPL1_9HYPH</name>
<dbReference type="Gene3D" id="3.40.50.970">
    <property type="match status" value="2"/>
</dbReference>
<evidence type="ECO:0000313" key="8">
    <source>
        <dbReference type="Proteomes" id="UP001549204"/>
    </source>
</evidence>
<keyword evidence="7" id="KW-0808">Transferase</keyword>
<dbReference type="InterPro" id="IPR012001">
    <property type="entry name" value="Thiamin_PyroP_enz_TPP-bd_dom"/>
</dbReference>
<dbReference type="PANTHER" id="PTHR18968:SF13">
    <property type="entry name" value="ACETOLACTATE SYNTHASE CATALYTIC SUBUNIT, MITOCHONDRIAL"/>
    <property type="match status" value="1"/>
</dbReference>
<evidence type="ECO:0000256" key="1">
    <source>
        <dbReference type="ARBA" id="ARBA00007812"/>
    </source>
</evidence>
<dbReference type="EMBL" id="JBEPMC010000005">
    <property type="protein sequence ID" value="MET3580089.1"/>
    <property type="molecule type" value="Genomic_DNA"/>
</dbReference>
<protein>
    <submittedName>
        <fullName evidence="7">Acetolactate synthase-1/2/3 large subunit</fullName>
        <ecNumber evidence="7">2.2.1.6</ecNumber>
    </submittedName>
</protein>
<dbReference type="GO" id="GO:0003984">
    <property type="term" value="F:acetolactate synthase activity"/>
    <property type="evidence" value="ECO:0007669"/>
    <property type="project" value="UniProtKB-EC"/>
</dbReference>
<dbReference type="InterPro" id="IPR011766">
    <property type="entry name" value="TPP_enzyme_TPP-bd"/>
</dbReference>
<dbReference type="InterPro" id="IPR045229">
    <property type="entry name" value="TPP_enz"/>
</dbReference>
<dbReference type="RefSeq" id="WP_354491798.1">
    <property type="nucleotide sequence ID" value="NZ_JBEPMC010000005.1"/>
</dbReference>
<feature type="domain" description="Thiamine pyrophosphate enzyme central" evidence="4">
    <location>
        <begin position="199"/>
        <end position="338"/>
    </location>
</feature>
<evidence type="ECO:0000313" key="7">
    <source>
        <dbReference type="EMBL" id="MET3580089.1"/>
    </source>
</evidence>
<dbReference type="SUPFAM" id="SSF52467">
    <property type="entry name" value="DHS-like NAD/FAD-binding domain"/>
    <property type="match status" value="1"/>
</dbReference>
<dbReference type="InterPro" id="IPR029061">
    <property type="entry name" value="THDP-binding"/>
</dbReference>
<comment type="similarity">
    <text evidence="1 3">Belongs to the TPP enzyme family.</text>
</comment>
<evidence type="ECO:0000259" key="5">
    <source>
        <dbReference type="Pfam" id="PF02775"/>
    </source>
</evidence>
<feature type="domain" description="Thiamine pyrophosphate enzyme TPP-binding" evidence="5">
    <location>
        <begin position="406"/>
        <end position="560"/>
    </location>
</feature>